<gene>
    <name evidence="1" type="ORF">KC729_13570</name>
</gene>
<reference evidence="1" key="1">
    <citation type="submission" date="2020-04" db="EMBL/GenBank/DDBJ databases">
        <authorList>
            <person name="Zhang T."/>
        </authorList>
    </citation>
    <scope>NUCLEOTIDE SEQUENCE</scope>
    <source>
        <strain evidence="1">HKST-UBA01</strain>
    </source>
</reference>
<evidence type="ECO:0000313" key="2">
    <source>
        <dbReference type="Proteomes" id="UP000697710"/>
    </source>
</evidence>
<dbReference type="Proteomes" id="UP000697710">
    <property type="component" value="Unassembled WGS sequence"/>
</dbReference>
<dbReference type="EMBL" id="JAGQHR010000456">
    <property type="protein sequence ID" value="MCA9728713.1"/>
    <property type="molecule type" value="Genomic_DNA"/>
</dbReference>
<evidence type="ECO:0000313" key="1">
    <source>
        <dbReference type="EMBL" id="MCA9728713.1"/>
    </source>
</evidence>
<reference evidence="1" key="2">
    <citation type="journal article" date="2021" name="Microbiome">
        <title>Successional dynamics and alternative stable states in a saline activated sludge microbial community over 9 years.</title>
        <authorList>
            <person name="Wang Y."/>
            <person name="Ye J."/>
            <person name="Ju F."/>
            <person name="Liu L."/>
            <person name="Boyd J.A."/>
            <person name="Deng Y."/>
            <person name="Parks D.H."/>
            <person name="Jiang X."/>
            <person name="Yin X."/>
            <person name="Woodcroft B.J."/>
            <person name="Tyson G.W."/>
            <person name="Hugenholtz P."/>
            <person name="Polz M.F."/>
            <person name="Zhang T."/>
        </authorList>
    </citation>
    <scope>NUCLEOTIDE SEQUENCE</scope>
    <source>
        <strain evidence="1">HKST-UBA01</strain>
    </source>
</reference>
<proteinExistence type="predicted"/>
<accession>A0A956RQ00</accession>
<name>A0A956RQ00_UNCEI</name>
<sequence length="228" mass="25325">MRERTSTTRRGRGAGITGDRRLRTFRRPLREPGSILLGLSLLAFAGCGVLDTRTAEPPDVTIEIPYSDPLEPGIVLDNIKATLQAKSTNNYGTSLHDDFTFQPADVDAADFAVNLPWTKDKEVAVTDAFLNDFLSETGLVGVTWDVPSSTLEAGQSDTGERQVYYQDLGYTLTFQLGILTRTYSGSCDMYFREGAGGFWSIYDWQDKEDGSGNATWGRLRIDRRVVFQ</sequence>
<dbReference type="AlphaFoldDB" id="A0A956RQ00"/>
<organism evidence="1 2">
    <name type="scientific">Eiseniibacteriota bacterium</name>
    <dbReference type="NCBI Taxonomy" id="2212470"/>
    <lineage>
        <taxon>Bacteria</taxon>
        <taxon>Candidatus Eiseniibacteriota</taxon>
    </lineage>
</organism>
<comment type="caution">
    <text evidence="1">The sequence shown here is derived from an EMBL/GenBank/DDBJ whole genome shotgun (WGS) entry which is preliminary data.</text>
</comment>
<protein>
    <submittedName>
        <fullName evidence="1">Uncharacterized protein</fullName>
    </submittedName>
</protein>